<dbReference type="InterPro" id="IPR003833">
    <property type="entry name" value="CT_C_D"/>
</dbReference>
<dbReference type="SUPFAM" id="SSF160467">
    <property type="entry name" value="PH0987 N-terminal domain-like"/>
    <property type="match status" value="1"/>
</dbReference>
<evidence type="ECO:0000256" key="2">
    <source>
        <dbReference type="ARBA" id="ARBA00022801"/>
    </source>
</evidence>
<keyword evidence="1" id="KW-0547">Nucleotide-binding</keyword>
<keyword evidence="2 5" id="KW-0378">Hydrolase</keyword>
<evidence type="ECO:0000313" key="5">
    <source>
        <dbReference type="EMBL" id="GGC47958.1"/>
    </source>
</evidence>
<dbReference type="GO" id="GO:0016787">
    <property type="term" value="F:hydrolase activity"/>
    <property type="evidence" value="ECO:0007669"/>
    <property type="project" value="UniProtKB-KW"/>
</dbReference>
<evidence type="ECO:0000256" key="3">
    <source>
        <dbReference type="ARBA" id="ARBA00022840"/>
    </source>
</evidence>
<feature type="domain" description="Carboxyltransferase" evidence="4">
    <location>
        <begin position="3"/>
        <end position="203"/>
    </location>
</feature>
<accession>A0ABQ1MZV9</accession>
<dbReference type="PANTHER" id="PTHR34698">
    <property type="entry name" value="5-OXOPROLINASE SUBUNIT B"/>
    <property type="match status" value="1"/>
</dbReference>
<dbReference type="SMART" id="SM00796">
    <property type="entry name" value="AHS1"/>
    <property type="match status" value="1"/>
</dbReference>
<proteinExistence type="predicted"/>
<dbReference type="Gene3D" id="2.40.100.10">
    <property type="entry name" value="Cyclophilin-like"/>
    <property type="match status" value="1"/>
</dbReference>
<reference evidence="6" key="1">
    <citation type="journal article" date="2019" name="Int. J. Syst. Evol. Microbiol.">
        <title>The Global Catalogue of Microorganisms (GCM) 10K type strain sequencing project: providing services to taxonomists for standard genome sequencing and annotation.</title>
        <authorList>
            <consortium name="The Broad Institute Genomics Platform"/>
            <consortium name="The Broad Institute Genome Sequencing Center for Infectious Disease"/>
            <person name="Wu L."/>
            <person name="Ma J."/>
        </authorList>
    </citation>
    <scope>NUCLEOTIDE SEQUENCE [LARGE SCALE GENOMIC DNA]</scope>
    <source>
        <strain evidence="6">CGMCC 1.12479</strain>
    </source>
</reference>
<gene>
    <name evidence="5" type="ORF">GCM10010993_28080</name>
</gene>
<dbReference type="NCBIfam" id="TIGR00370">
    <property type="entry name" value="5-oxoprolinase subunit PxpB"/>
    <property type="match status" value="1"/>
</dbReference>
<dbReference type="Proteomes" id="UP000635885">
    <property type="component" value="Unassembled WGS sequence"/>
</dbReference>
<keyword evidence="6" id="KW-1185">Reference proteome</keyword>
<dbReference type="InterPro" id="IPR029000">
    <property type="entry name" value="Cyclophilin-like_dom_sf"/>
</dbReference>
<comment type="caution">
    <text evidence="5">The sequence shown here is derived from an EMBL/GenBank/DDBJ whole genome shotgun (WGS) entry which is preliminary data.</text>
</comment>
<dbReference type="RefSeq" id="WP_188443731.1">
    <property type="nucleotide sequence ID" value="NZ_BMFD01000011.1"/>
</dbReference>
<evidence type="ECO:0000259" key="4">
    <source>
        <dbReference type="SMART" id="SM00796"/>
    </source>
</evidence>
<keyword evidence="3" id="KW-0067">ATP-binding</keyword>
<name>A0ABQ1MZV9_9BACT</name>
<dbReference type="SUPFAM" id="SSF50891">
    <property type="entry name" value="Cyclophilin-like"/>
    <property type="match status" value="1"/>
</dbReference>
<dbReference type="InterPro" id="IPR010016">
    <property type="entry name" value="PxpB"/>
</dbReference>
<dbReference type="EMBL" id="BMFD01000011">
    <property type="protein sequence ID" value="GGC47958.1"/>
    <property type="molecule type" value="Genomic_DNA"/>
</dbReference>
<dbReference type="PANTHER" id="PTHR34698:SF2">
    <property type="entry name" value="5-OXOPROLINASE SUBUNIT B"/>
    <property type="match status" value="1"/>
</dbReference>
<evidence type="ECO:0000256" key="1">
    <source>
        <dbReference type="ARBA" id="ARBA00022741"/>
    </source>
</evidence>
<sequence>MKKSYFQISPNLIEIRWPKEISDAILLEQLTWRTFLKKNHADRILEIRIGFNTLSILFDKNISITEWADLYNVLQNLELNQTILSQSIWKIPVCYGGEYGYDLENLSREKDISEKDLIQLHQAKTYRLHFYGFLPGFMYLGGLDPKLESPRKSIPDRNIPTGSVAIGGNQTGIYPMESPGGWHVIGRTPLRLFDVEGEEQVIPKQGDLIIFEEIDQADFNRIEQLVQHGQYQWKNA</sequence>
<organism evidence="5 6">
    <name type="scientific">Belliella aquatica</name>
    <dbReference type="NCBI Taxonomy" id="1323734"/>
    <lineage>
        <taxon>Bacteria</taxon>
        <taxon>Pseudomonadati</taxon>
        <taxon>Bacteroidota</taxon>
        <taxon>Cytophagia</taxon>
        <taxon>Cytophagales</taxon>
        <taxon>Cyclobacteriaceae</taxon>
        <taxon>Belliella</taxon>
    </lineage>
</organism>
<protein>
    <submittedName>
        <fullName evidence="5">Allophanate hydrolase</fullName>
    </submittedName>
</protein>
<evidence type="ECO:0000313" key="6">
    <source>
        <dbReference type="Proteomes" id="UP000635885"/>
    </source>
</evidence>
<dbReference type="Pfam" id="PF02682">
    <property type="entry name" value="CT_C_D"/>
    <property type="match status" value="1"/>
</dbReference>